<dbReference type="AlphaFoldDB" id="A0A367IWB2"/>
<protein>
    <recommendedName>
        <fullName evidence="2">Pleckstrin homology domain-containing protein</fullName>
    </recommendedName>
</protein>
<accession>A0A367IWB2</accession>
<dbReference type="SUPFAM" id="SSF50729">
    <property type="entry name" value="PH domain-like"/>
    <property type="match status" value="1"/>
</dbReference>
<feature type="region of interest" description="Disordered" evidence="1">
    <location>
        <begin position="1"/>
        <end position="32"/>
    </location>
</feature>
<dbReference type="InterPro" id="IPR041681">
    <property type="entry name" value="PH_9"/>
</dbReference>
<dbReference type="EMBL" id="PJQM01005278">
    <property type="protein sequence ID" value="RCH81990.1"/>
    <property type="molecule type" value="Genomic_DNA"/>
</dbReference>
<proteinExistence type="predicted"/>
<feature type="domain" description="Pleckstrin homology" evidence="2">
    <location>
        <begin position="43"/>
        <end position="134"/>
    </location>
</feature>
<evidence type="ECO:0000256" key="1">
    <source>
        <dbReference type="SAM" id="MobiDB-lite"/>
    </source>
</evidence>
<evidence type="ECO:0000259" key="2">
    <source>
        <dbReference type="Pfam" id="PF15410"/>
    </source>
</evidence>
<gene>
    <name evidence="3" type="ORF">CU098_007912</name>
</gene>
<dbReference type="Gene3D" id="2.30.29.30">
    <property type="entry name" value="Pleckstrin-homology domain (PH domain)/Phosphotyrosine-binding domain (PTB)"/>
    <property type="match status" value="1"/>
</dbReference>
<feature type="non-terminal residue" evidence="3">
    <location>
        <position position="1"/>
    </location>
</feature>
<keyword evidence="4" id="KW-1185">Reference proteome</keyword>
<comment type="caution">
    <text evidence="3">The sequence shown here is derived from an EMBL/GenBank/DDBJ whole genome shotgun (WGS) entry which is preliminary data.</text>
</comment>
<dbReference type="Pfam" id="PF15410">
    <property type="entry name" value="PH_9"/>
    <property type="match status" value="1"/>
</dbReference>
<dbReference type="OrthoDB" id="2157641at2759"/>
<evidence type="ECO:0000313" key="4">
    <source>
        <dbReference type="Proteomes" id="UP000253551"/>
    </source>
</evidence>
<name>A0A367IWB2_RHIST</name>
<reference evidence="3 4" key="1">
    <citation type="journal article" date="2018" name="G3 (Bethesda)">
        <title>Phylogenetic and Phylogenomic Definition of Rhizopus Species.</title>
        <authorList>
            <person name="Gryganskyi A.P."/>
            <person name="Golan J."/>
            <person name="Dolatabadi S."/>
            <person name="Mondo S."/>
            <person name="Robb S."/>
            <person name="Idnurm A."/>
            <person name="Muszewska A."/>
            <person name="Steczkiewicz K."/>
            <person name="Masonjones S."/>
            <person name="Liao H.L."/>
            <person name="Gajdeczka M.T."/>
            <person name="Anike F."/>
            <person name="Vuek A."/>
            <person name="Anishchenko I.M."/>
            <person name="Voigt K."/>
            <person name="de Hoog G.S."/>
            <person name="Smith M.E."/>
            <person name="Heitman J."/>
            <person name="Vilgalys R."/>
            <person name="Stajich J.E."/>
        </authorList>
    </citation>
    <scope>NUCLEOTIDE SEQUENCE [LARGE SCALE GENOMIC DNA]</scope>
    <source>
        <strain evidence="3 4">LSU 92-RS-03</strain>
    </source>
</reference>
<organism evidence="3 4">
    <name type="scientific">Rhizopus stolonifer</name>
    <name type="common">Rhizopus nigricans</name>
    <dbReference type="NCBI Taxonomy" id="4846"/>
    <lineage>
        <taxon>Eukaryota</taxon>
        <taxon>Fungi</taxon>
        <taxon>Fungi incertae sedis</taxon>
        <taxon>Mucoromycota</taxon>
        <taxon>Mucoromycotina</taxon>
        <taxon>Mucoromycetes</taxon>
        <taxon>Mucorales</taxon>
        <taxon>Mucorineae</taxon>
        <taxon>Rhizopodaceae</taxon>
        <taxon>Rhizopus</taxon>
    </lineage>
</organism>
<dbReference type="STRING" id="4846.A0A367IWB2"/>
<evidence type="ECO:0000313" key="3">
    <source>
        <dbReference type="EMBL" id="RCH81990.1"/>
    </source>
</evidence>
<sequence>EIYQTVKSHPIYQPKPLQRSRTLPKSPAKEFKRHSTITPLEPQGLVMRKHVLESPSKKARFRQWQSCYLVMTATELLVYPKRRWQSSPEVIALNHCLATTMNDQAFCLETAEGGLILFESQDSSWVSSINRAAAKITKTTIEAVGNMDYGWNDTETLAVWYPSAPCMVKSQLGLEDQYRQFQVEIKHISQQIDHHLTLKPLVDKRSSVMAGNQALINWDRKLQSMRHELLKIQCYKDCLEV</sequence>
<dbReference type="InterPro" id="IPR011993">
    <property type="entry name" value="PH-like_dom_sf"/>
</dbReference>
<dbReference type="Proteomes" id="UP000253551">
    <property type="component" value="Unassembled WGS sequence"/>
</dbReference>